<proteinExistence type="predicted"/>
<keyword evidence="2" id="KW-1185">Reference proteome</keyword>
<evidence type="ECO:0000313" key="1">
    <source>
        <dbReference type="EMBL" id="KAG9339310.1"/>
    </source>
</evidence>
<dbReference type="EMBL" id="JAFBMS010000055">
    <property type="protein sequence ID" value="KAG9339310.1"/>
    <property type="molecule type" value="Genomic_DNA"/>
</dbReference>
<gene>
    <name evidence="1" type="ORF">JZ751_023865</name>
</gene>
<dbReference type="AlphaFoldDB" id="A0A8T2NJ63"/>
<sequence>MLASLVERFSRGSLHYVEDPGVQPASARDRRERLPWPRPAVYQLHQRTVPSE</sequence>
<accession>A0A8T2NJ63</accession>
<name>A0A8T2NJ63_9TELE</name>
<protein>
    <submittedName>
        <fullName evidence="1">Uncharacterized protein</fullName>
    </submittedName>
</protein>
<organism evidence="1 2">
    <name type="scientific">Albula glossodonta</name>
    <name type="common">roundjaw bonefish</name>
    <dbReference type="NCBI Taxonomy" id="121402"/>
    <lineage>
        <taxon>Eukaryota</taxon>
        <taxon>Metazoa</taxon>
        <taxon>Chordata</taxon>
        <taxon>Craniata</taxon>
        <taxon>Vertebrata</taxon>
        <taxon>Euteleostomi</taxon>
        <taxon>Actinopterygii</taxon>
        <taxon>Neopterygii</taxon>
        <taxon>Teleostei</taxon>
        <taxon>Albuliformes</taxon>
        <taxon>Albulidae</taxon>
        <taxon>Albula</taxon>
    </lineage>
</organism>
<reference evidence="1" key="1">
    <citation type="thesis" date="2021" institute="BYU ScholarsArchive" country="Provo, UT, USA">
        <title>Applications of and Algorithms for Genome Assembly and Genomic Analyses with an Emphasis on Marine Teleosts.</title>
        <authorList>
            <person name="Pickett B.D."/>
        </authorList>
    </citation>
    <scope>NUCLEOTIDE SEQUENCE</scope>
    <source>
        <strain evidence="1">HI-2016</strain>
    </source>
</reference>
<comment type="caution">
    <text evidence="1">The sequence shown here is derived from an EMBL/GenBank/DDBJ whole genome shotgun (WGS) entry which is preliminary data.</text>
</comment>
<dbReference type="Proteomes" id="UP000824540">
    <property type="component" value="Unassembled WGS sequence"/>
</dbReference>
<evidence type="ECO:0000313" key="2">
    <source>
        <dbReference type="Proteomes" id="UP000824540"/>
    </source>
</evidence>